<reference evidence="7" key="1">
    <citation type="submission" date="2020-05" db="EMBL/GenBank/DDBJ databases">
        <title>Mycena genomes resolve the evolution of fungal bioluminescence.</title>
        <authorList>
            <person name="Tsai I.J."/>
        </authorList>
    </citation>
    <scope>NUCLEOTIDE SEQUENCE</scope>
    <source>
        <strain evidence="7">CCC161011</strain>
    </source>
</reference>
<evidence type="ECO:0000313" key="8">
    <source>
        <dbReference type="Proteomes" id="UP000620124"/>
    </source>
</evidence>
<feature type="transmembrane region" description="Helical" evidence="5">
    <location>
        <begin position="332"/>
        <end position="355"/>
    </location>
</feature>
<evidence type="ECO:0000256" key="3">
    <source>
        <dbReference type="ARBA" id="ARBA00022840"/>
    </source>
</evidence>
<dbReference type="EMBL" id="JACAZI010000029">
    <property type="protein sequence ID" value="KAF7333453.1"/>
    <property type="molecule type" value="Genomic_DNA"/>
</dbReference>
<dbReference type="PANTHER" id="PTHR16861">
    <property type="entry name" value="GLYCOPROTEIN 38"/>
    <property type="match status" value="1"/>
</dbReference>
<dbReference type="PANTHER" id="PTHR16861:SF7">
    <property type="entry name" value="MEMBRANE ANCHOR OPY2 N-TERMINAL DOMAIN-CONTAINING PROTEIN"/>
    <property type="match status" value="1"/>
</dbReference>
<feature type="region of interest" description="Disordered" evidence="4">
    <location>
        <begin position="411"/>
        <end position="504"/>
    </location>
</feature>
<feature type="domain" description="Epidermal growth factor receptor-like transmembrane-juxtamembrane segment" evidence="6">
    <location>
        <begin position="333"/>
        <end position="362"/>
    </location>
</feature>
<keyword evidence="5" id="KW-0812">Transmembrane</keyword>
<dbReference type="InterPro" id="IPR049328">
    <property type="entry name" value="TM_ErbB1"/>
</dbReference>
<protein>
    <recommendedName>
        <fullName evidence="6">Epidermal growth factor receptor-like transmembrane-juxtamembrane segment domain-containing protein</fullName>
    </recommendedName>
</protein>
<evidence type="ECO:0000256" key="5">
    <source>
        <dbReference type="SAM" id="Phobius"/>
    </source>
</evidence>
<feature type="region of interest" description="Disordered" evidence="4">
    <location>
        <begin position="525"/>
        <end position="557"/>
    </location>
</feature>
<keyword evidence="8" id="KW-1185">Reference proteome</keyword>
<organism evidence="7 8">
    <name type="scientific">Mycena venus</name>
    <dbReference type="NCBI Taxonomy" id="2733690"/>
    <lineage>
        <taxon>Eukaryota</taxon>
        <taxon>Fungi</taxon>
        <taxon>Dikarya</taxon>
        <taxon>Basidiomycota</taxon>
        <taxon>Agaricomycotina</taxon>
        <taxon>Agaricomycetes</taxon>
        <taxon>Agaricomycetidae</taxon>
        <taxon>Agaricales</taxon>
        <taxon>Marasmiineae</taxon>
        <taxon>Mycenaceae</taxon>
        <taxon>Mycena</taxon>
    </lineage>
</organism>
<dbReference type="GO" id="GO:0005524">
    <property type="term" value="F:ATP binding"/>
    <property type="evidence" value="ECO:0007669"/>
    <property type="project" value="UniProtKB-KW"/>
</dbReference>
<feature type="compositionally biased region" description="Low complexity" evidence="4">
    <location>
        <begin position="442"/>
        <end position="454"/>
    </location>
</feature>
<name>A0A8H6X2Y7_9AGAR</name>
<evidence type="ECO:0000313" key="7">
    <source>
        <dbReference type="EMBL" id="KAF7333453.1"/>
    </source>
</evidence>
<dbReference type="AlphaFoldDB" id="A0A8H6X2Y7"/>
<keyword evidence="5" id="KW-0472">Membrane</keyword>
<comment type="caution">
    <text evidence="7">The sequence shown here is derived from an EMBL/GenBank/DDBJ whole genome shotgun (WGS) entry which is preliminary data.</text>
</comment>
<keyword evidence="5" id="KW-1133">Transmembrane helix</keyword>
<keyword evidence="2" id="KW-0547">Nucleotide-binding</keyword>
<evidence type="ECO:0000256" key="4">
    <source>
        <dbReference type="SAM" id="MobiDB-lite"/>
    </source>
</evidence>
<feature type="compositionally biased region" description="Low complexity" evidence="4">
    <location>
        <begin position="293"/>
        <end position="313"/>
    </location>
</feature>
<evidence type="ECO:0000259" key="6">
    <source>
        <dbReference type="Pfam" id="PF21314"/>
    </source>
</evidence>
<feature type="region of interest" description="Disordered" evidence="4">
    <location>
        <begin position="293"/>
        <end position="321"/>
    </location>
</feature>
<gene>
    <name evidence="7" type="ORF">MVEN_02361400</name>
</gene>
<keyword evidence="1" id="KW-0597">Phosphoprotein</keyword>
<sequence length="557" mass="58125">MSSATSSTPLRRIVVDDTDPAIKYTDNQWFPHDVNQLNSAGNLGPVWNSTTHSTSVNGATLSFDFSGTSIDVLGSIQTAVDTSGILDPSYLCLVDEIPISNGTDPTFRFPENNWLLCTQPTLLAGNHTLKITVATSGQPFYLDSLVYTPTPDVSYDGAVLEYTPDDPSITYSKGWQFYTVESTENITQTAGSQVTFNFHGTAAMLTGYVPQELPHNATTAKYSVDGGPDVTFPLQGLASNSNTTLFNIPMFSVSNLAPNANHKIVVTYLGDAQHTPLVVKSFYVTNSSTPSSSLANTASNSASGTASAPNNSGTSGASKGQVVASKHSNTGAIAGGVVGGLIVLAVLAFLFFFLWRRRRQQRGDAPLRPDPAYRDDPFGIDAATVGGAPAASIATGRATMGTAGAAVATTTYTSPSSNGDPFDPYAESGSRSGSHGQTTHNTSPTSTTPYSYPYVAVPHARTLSGSTSDVQQIPQGSVSAPSTSGTSSAPGAGAEPGALGVVGGPRTKAQEAALTPNRRVVLQRHQDSGVRLNNSTPSLLMSGPPEIVDLPPDYSRD</sequence>
<dbReference type="OrthoDB" id="3052647at2759"/>
<evidence type="ECO:0000256" key="1">
    <source>
        <dbReference type="ARBA" id="ARBA00022553"/>
    </source>
</evidence>
<dbReference type="Pfam" id="PF21314">
    <property type="entry name" value="TM_ErbB1"/>
    <property type="match status" value="1"/>
</dbReference>
<dbReference type="Proteomes" id="UP000620124">
    <property type="component" value="Unassembled WGS sequence"/>
</dbReference>
<feature type="compositionally biased region" description="Polar residues" evidence="4">
    <location>
        <begin position="429"/>
        <end position="441"/>
    </location>
</feature>
<dbReference type="Gene3D" id="2.60.120.260">
    <property type="entry name" value="Galactose-binding domain-like"/>
    <property type="match status" value="2"/>
</dbReference>
<proteinExistence type="predicted"/>
<keyword evidence="3" id="KW-0067">ATP-binding</keyword>
<accession>A0A8H6X2Y7</accession>
<feature type="compositionally biased region" description="Low complexity" evidence="4">
    <location>
        <begin position="476"/>
        <end position="499"/>
    </location>
</feature>
<evidence type="ECO:0000256" key="2">
    <source>
        <dbReference type="ARBA" id="ARBA00022741"/>
    </source>
</evidence>
<dbReference type="Gene3D" id="1.20.5.510">
    <property type="entry name" value="Single helix bin"/>
    <property type="match status" value="1"/>
</dbReference>
<feature type="compositionally biased region" description="Polar residues" evidence="4">
    <location>
        <begin position="463"/>
        <end position="475"/>
    </location>
</feature>